<feature type="transmembrane region" description="Helical" evidence="1">
    <location>
        <begin position="88"/>
        <end position="107"/>
    </location>
</feature>
<feature type="transmembrane region" description="Helical" evidence="1">
    <location>
        <begin position="21"/>
        <end position="46"/>
    </location>
</feature>
<keyword evidence="1" id="KW-0472">Membrane</keyword>
<comment type="caution">
    <text evidence="2">The sequence shown here is derived from an EMBL/GenBank/DDBJ whole genome shotgun (WGS) entry which is preliminary data.</text>
</comment>
<dbReference type="Proteomes" id="UP001519325">
    <property type="component" value="Unassembled WGS sequence"/>
</dbReference>
<evidence type="ECO:0000313" key="3">
    <source>
        <dbReference type="Proteomes" id="UP001519325"/>
    </source>
</evidence>
<sequence length="108" mass="11491">MPYQYQEVQQPKTWDATVSKLLYTAAAIIGGGGLLYATFALIVTYFQGGVAIAEVLAALAVCWVAMGLILGVPRVLGRMARERGRSSLIWAGASLLLVLASISMFIAV</sequence>
<proteinExistence type="predicted"/>
<name>A0ABS4Q9J7_9NOCA</name>
<dbReference type="RefSeq" id="WP_209885591.1">
    <property type="nucleotide sequence ID" value="NZ_JAGGMR010000001.1"/>
</dbReference>
<evidence type="ECO:0000256" key="1">
    <source>
        <dbReference type="SAM" id="Phobius"/>
    </source>
</evidence>
<keyword evidence="1" id="KW-0812">Transmembrane</keyword>
<evidence type="ECO:0000313" key="2">
    <source>
        <dbReference type="EMBL" id="MBP2188371.1"/>
    </source>
</evidence>
<keyword evidence="1" id="KW-1133">Transmembrane helix</keyword>
<accession>A0ABS4Q9J7</accession>
<reference evidence="2 3" key="1">
    <citation type="submission" date="2021-03" db="EMBL/GenBank/DDBJ databases">
        <title>Sequencing the genomes of 1000 actinobacteria strains.</title>
        <authorList>
            <person name="Klenk H.-P."/>
        </authorList>
    </citation>
    <scope>NUCLEOTIDE SEQUENCE [LARGE SCALE GENOMIC DNA]</scope>
    <source>
        <strain evidence="2 3">DSM 45516</strain>
    </source>
</reference>
<gene>
    <name evidence="2" type="ORF">BJ987_001272</name>
</gene>
<protein>
    <submittedName>
        <fullName evidence="2">Membrane protein</fullName>
    </submittedName>
</protein>
<feature type="transmembrane region" description="Helical" evidence="1">
    <location>
        <begin position="52"/>
        <end position="76"/>
    </location>
</feature>
<keyword evidence="3" id="KW-1185">Reference proteome</keyword>
<dbReference type="EMBL" id="JAGGMR010000001">
    <property type="protein sequence ID" value="MBP2188371.1"/>
    <property type="molecule type" value="Genomic_DNA"/>
</dbReference>
<organism evidence="2 3">
    <name type="scientific">Nocardia goodfellowii</name>
    <dbReference type="NCBI Taxonomy" id="882446"/>
    <lineage>
        <taxon>Bacteria</taxon>
        <taxon>Bacillati</taxon>
        <taxon>Actinomycetota</taxon>
        <taxon>Actinomycetes</taxon>
        <taxon>Mycobacteriales</taxon>
        <taxon>Nocardiaceae</taxon>
        <taxon>Nocardia</taxon>
    </lineage>
</organism>